<dbReference type="Pfam" id="PF21296">
    <property type="entry name" value="WHD_APAF1"/>
    <property type="match status" value="1"/>
</dbReference>
<sequence length="1321" mass="148411">MIDPEKLSAIFERIANGEETKGDIEMLRHSLRTGQDRERLQLGKFVINIDRAEGIQIGDRIYQGANAETIRTTLQEVLQEISIPNQQISVNDLGKLSNVLELPPHYLPRTEDIEALKALVLRGTNQKHFTHTNLLSYLAGRLKSNKHKKGVLPTKETVVMTGTSLKVGLQGMGGIGKSVLAAALARDEIVRQAFPDGIIWVTMGQEPALNVRQTQVARAFLRSQPTFEDVQAGRAFLSDLLASKTCLLILDDVWQVDHLAAFNILPAQSRLLITTRNGELARVIGAQSYQLDLLSNEQSLQLLAKSSEQELTTLPEEAKAVVQECGNLPLALSMIGAMARRNPGRWGGLLKRLRQADLDKIRQQFTDYPYPSLLRAIQVSVDDLEPEIQARYLDLAVFPEDVAIPLSVLQTFWSTINLDGLEVEELVESLVNKSLARQDEEGRISLHDLQRSYIGKQILQPVTLHQRLLEAYEARCYGKWATGPNDSYFFEHLAYHLKQAGRERELYQLLTTCPEWMEAKFIACKGDTAYAADLELALANFADPLDMDQVVTVVQLHTSRQIVHERVSRCIDDYLETLVWLDRETEALNHARLRANANSKFESLMKVYRVLQAKNKVTSDVLDEIKVVARAIESDEYRARALSELAVLLSNLGQESQAQATFVESEKTVRAINDDWHRDMTLQYLANAFIQAKRFDDAERIVREIRREEYQAEVMSNLASALARNKDFTEAERKSNKIKESRSRVEALSSLAEALYRDGEERKADTFFSEAEQIGQKIDYSPFQGLAFLALTISLANIGQFEKAEHIARSIKEDSSWRPVALSQLAGILAKAERFDEAERIARGIENQVSDSKAEALTQIAVSLVQSGKFSEAEQIVVTIEADIREQIKSLTQLATALAQVGQIDRARIIFEQAEGLTRIIEPSTKQIQAVRAVSIALYYLKHQAQAYTVLNQAEKLTRSLQPNWKRLEHLIILANILTLLKQEERAKKILVEVEDESRIIDSQSTPSNTLSAAHHWAARKNGWEPLLLQLVEALTLAENFGEAERVARTIEFPLHRAEALATLIEALIKEKCVDKASALILEVEEIAQMIESKWGSSWVRRALANSLTEAGDFDNARQIAEKIIEGQERVNAFCKLAVAFHEAGQEIQSKTIFDETKQMLKYIGRGRDGIEAIEHLAVSLAQSGHFSESEKFARISEGISNGASALNVLVNEMSKSGNLTEAERLIHMIDNPFNKSEALRELSSCQLQAQRFTDALTKFGLRGIDEFIYTIASQDKAFEGIKPGLSIKVLLEVIRIAGWVRSDWEEMDNILKRSLKESNN</sequence>
<dbReference type="InterPro" id="IPR042197">
    <property type="entry name" value="Apaf_helical"/>
</dbReference>
<dbReference type="InterPro" id="IPR036388">
    <property type="entry name" value="WH-like_DNA-bd_sf"/>
</dbReference>
<dbReference type="RefSeq" id="WP_169365997.1">
    <property type="nucleotide sequence ID" value="NZ_JAAVJL010000005.1"/>
</dbReference>
<dbReference type="Gene3D" id="1.25.40.10">
    <property type="entry name" value="Tetratricopeptide repeat domain"/>
    <property type="match status" value="4"/>
</dbReference>
<evidence type="ECO:0000313" key="8">
    <source>
        <dbReference type="EMBL" id="NMF61049.1"/>
    </source>
</evidence>
<evidence type="ECO:0000256" key="3">
    <source>
        <dbReference type="ARBA" id="ARBA00022737"/>
    </source>
</evidence>
<dbReference type="Gene3D" id="1.10.8.430">
    <property type="entry name" value="Helical domain of apoptotic protease-activating factors"/>
    <property type="match status" value="1"/>
</dbReference>
<dbReference type="InterPro" id="IPR041452">
    <property type="entry name" value="APAF1_C"/>
</dbReference>
<feature type="domain" description="NB-ARC" evidence="4">
    <location>
        <begin position="166"/>
        <end position="306"/>
    </location>
</feature>
<dbReference type="InterPro" id="IPR045429">
    <property type="entry name" value="EAD10"/>
</dbReference>
<keyword evidence="1" id="KW-0853">WD repeat</keyword>
<dbReference type="Pfam" id="PF19954">
    <property type="entry name" value="EAD10"/>
    <property type="match status" value="1"/>
</dbReference>
<feature type="domain" description="APAF-1 helical" evidence="5">
    <location>
        <begin position="463"/>
        <end position="535"/>
    </location>
</feature>
<dbReference type="PANTHER" id="PTHR22845:SF5">
    <property type="entry name" value="APOPTOTIC PROTEASE-ACTIVATING FACTOR 1"/>
    <property type="match status" value="1"/>
</dbReference>
<evidence type="ECO:0000256" key="2">
    <source>
        <dbReference type="ARBA" id="ARBA00022703"/>
    </source>
</evidence>
<reference evidence="8 9" key="1">
    <citation type="submission" date="2020-03" db="EMBL/GenBank/DDBJ databases">
        <title>Draft Genome Sequence of 2-Methylisoborneol Producing Pseudanabaena yagii Strain GIHE-NHR1 Isolated from North Han River in South Korea.</title>
        <authorList>
            <person name="Jeong J."/>
        </authorList>
    </citation>
    <scope>NUCLEOTIDE SEQUENCE [LARGE SCALE GENOMIC DNA]</scope>
    <source>
        <strain evidence="8 9">GIHE-NHR1</strain>
    </source>
</reference>
<evidence type="ECO:0000259" key="7">
    <source>
        <dbReference type="Pfam" id="PF21296"/>
    </source>
</evidence>
<accession>A0ABX1M1Y9</accession>
<protein>
    <submittedName>
        <fullName evidence="8">Tetratricopeptide repeat protein</fullName>
    </submittedName>
</protein>
<dbReference type="Pfam" id="PF07721">
    <property type="entry name" value="TPR_4"/>
    <property type="match status" value="1"/>
</dbReference>
<dbReference type="Proteomes" id="UP000738376">
    <property type="component" value="Unassembled WGS sequence"/>
</dbReference>
<gene>
    <name evidence="8" type="ORF">HC246_24220</name>
</gene>
<evidence type="ECO:0000256" key="1">
    <source>
        <dbReference type="ARBA" id="ARBA00022574"/>
    </source>
</evidence>
<dbReference type="Pfam" id="PF00931">
    <property type="entry name" value="NB-ARC"/>
    <property type="match status" value="1"/>
</dbReference>
<dbReference type="PANTHER" id="PTHR22845">
    <property type="entry name" value="APOPTOTIC PROTEASE-ACTIVATING FACTOR 1"/>
    <property type="match status" value="1"/>
</dbReference>
<dbReference type="InterPro" id="IPR027417">
    <property type="entry name" value="P-loop_NTPase"/>
</dbReference>
<dbReference type="PRINTS" id="PR00364">
    <property type="entry name" value="DISEASERSIST"/>
</dbReference>
<comment type="caution">
    <text evidence="8">The sequence shown here is derived from an EMBL/GenBank/DDBJ whole genome shotgun (WGS) entry which is preliminary data.</text>
</comment>
<dbReference type="InterPro" id="IPR011717">
    <property type="entry name" value="TPR-4"/>
</dbReference>
<dbReference type="InterPro" id="IPR002182">
    <property type="entry name" value="NB-ARC"/>
</dbReference>
<evidence type="ECO:0000259" key="4">
    <source>
        <dbReference type="Pfam" id="PF00931"/>
    </source>
</evidence>
<dbReference type="Pfam" id="PF17908">
    <property type="entry name" value="APAF1_C"/>
    <property type="match status" value="1"/>
</dbReference>
<keyword evidence="2" id="KW-0053">Apoptosis</keyword>
<dbReference type="Gene3D" id="1.25.40.370">
    <property type="match status" value="1"/>
</dbReference>
<dbReference type="Gene3D" id="3.40.50.300">
    <property type="entry name" value="P-loop containing nucleotide triphosphate hydrolases"/>
    <property type="match status" value="1"/>
</dbReference>
<proteinExistence type="predicted"/>
<dbReference type="InterPro" id="IPR011990">
    <property type="entry name" value="TPR-like_helical_dom_sf"/>
</dbReference>
<dbReference type="EMBL" id="JAAVJL010000005">
    <property type="protein sequence ID" value="NMF61049.1"/>
    <property type="molecule type" value="Genomic_DNA"/>
</dbReference>
<dbReference type="Gene3D" id="1.10.10.10">
    <property type="entry name" value="Winged helix-like DNA-binding domain superfamily/Winged helix DNA-binding domain"/>
    <property type="match status" value="1"/>
</dbReference>
<feature type="domain" description="Apoptotic protease-activating factor 1 winged-helix" evidence="7">
    <location>
        <begin position="388"/>
        <end position="452"/>
    </location>
</feature>
<organism evidence="8 9">
    <name type="scientific">Pseudanabaena yagii GIHE-NHR1</name>
    <dbReference type="NCBI Taxonomy" id="2722753"/>
    <lineage>
        <taxon>Bacteria</taxon>
        <taxon>Bacillati</taxon>
        <taxon>Cyanobacteriota</taxon>
        <taxon>Cyanophyceae</taxon>
        <taxon>Pseudanabaenales</taxon>
        <taxon>Pseudanabaenaceae</taxon>
        <taxon>Pseudanabaena</taxon>
        <taxon>Pseudanabaena yagii</taxon>
    </lineage>
</organism>
<keyword evidence="9" id="KW-1185">Reference proteome</keyword>
<feature type="domain" description="Effector-associated" evidence="6">
    <location>
        <begin position="1"/>
        <end position="77"/>
    </location>
</feature>
<evidence type="ECO:0000313" key="9">
    <source>
        <dbReference type="Proteomes" id="UP000738376"/>
    </source>
</evidence>
<evidence type="ECO:0000259" key="6">
    <source>
        <dbReference type="Pfam" id="PF19954"/>
    </source>
</evidence>
<evidence type="ECO:0000259" key="5">
    <source>
        <dbReference type="Pfam" id="PF17908"/>
    </source>
</evidence>
<name>A0ABX1M1Y9_9CYAN</name>
<dbReference type="InterPro" id="IPR048975">
    <property type="entry name" value="WHD_APAF1"/>
</dbReference>
<dbReference type="SUPFAM" id="SSF52540">
    <property type="entry name" value="P-loop containing nucleoside triphosphate hydrolases"/>
    <property type="match status" value="1"/>
</dbReference>
<keyword evidence="3" id="KW-0677">Repeat</keyword>
<dbReference type="SUPFAM" id="SSF48452">
    <property type="entry name" value="TPR-like"/>
    <property type="match status" value="4"/>
</dbReference>